<dbReference type="Proteomes" id="UP000307440">
    <property type="component" value="Unassembled WGS sequence"/>
</dbReference>
<dbReference type="EMBL" id="ML210548">
    <property type="protein sequence ID" value="TFK17223.1"/>
    <property type="molecule type" value="Genomic_DNA"/>
</dbReference>
<accession>A0A5C3KC48</accession>
<keyword evidence="2" id="KW-1185">Reference proteome</keyword>
<name>A0A5C3KC48_COPMA</name>
<sequence length="246" mass="27569">FKNYSTPVPNQLYSNEFFNHITFSLAAKMPYPTIAPDRSLTMWTFDPDTPTNMAAMEVDEGKAIPSSRDLHPIVSQMERAYNEGSRSVVITLTTGGRTKNLVYHFMKIRLCVNVNNNHGPITQAKDIFTRLSSLLSPLLRLKLGQSCICSQIQGFMVGTFPLYKLGTLLGEEWIEEDVLNALCELCYFRTHPNVINGSGKSMARSLVVPTLLASNVCYLLEAPSAHDFKKRSALSTANIRLLQRYV</sequence>
<reference evidence="1 2" key="1">
    <citation type="journal article" date="2019" name="Nat. Ecol. Evol.">
        <title>Megaphylogeny resolves global patterns of mushroom evolution.</title>
        <authorList>
            <person name="Varga T."/>
            <person name="Krizsan K."/>
            <person name="Foldi C."/>
            <person name="Dima B."/>
            <person name="Sanchez-Garcia M."/>
            <person name="Sanchez-Ramirez S."/>
            <person name="Szollosi G.J."/>
            <person name="Szarkandi J.G."/>
            <person name="Papp V."/>
            <person name="Albert L."/>
            <person name="Andreopoulos W."/>
            <person name="Angelini C."/>
            <person name="Antonin V."/>
            <person name="Barry K.W."/>
            <person name="Bougher N.L."/>
            <person name="Buchanan P."/>
            <person name="Buyck B."/>
            <person name="Bense V."/>
            <person name="Catcheside P."/>
            <person name="Chovatia M."/>
            <person name="Cooper J."/>
            <person name="Damon W."/>
            <person name="Desjardin D."/>
            <person name="Finy P."/>
            <person name="Geml J."/>
            <person name="Haridas S."/>
            <person name="Hughes K."/>
            <person name="Justo A."/>
            <person name="Karasinski D."/>
            <person name="Kautmanova I."/>
            <person name="Kiss B."/>
            <person name="Kocsube S."/>
            <person name="Kotiranta H."/>
            <person name="LaButti K.M."/>
            <person name="Lechner B.E."/>
            <person name="Liimatainen K."/>
            <person name="Lipzen A."/>
            <person name="Lukacs Z."/>
            <person name="Mihaltcheva S."/>
            <person name="Morgado L.N."/>
            <person name="Niskanen T."/>
            <person name="Noordeloos M.E."/>
            <person name="Ohm R.A."/>
            <person name="Ortiz-Santana B."/>
            <person name="Ovrebo C."/>
            <person name="Racz N."/>
            <person name="Riley R."/>
            <person name="Savchenko A."/>
            <person name="Shiryaev A."/>
            <person name="Soop K."/>
            <person name="Spirin V."/>
            <person name="Szebenyi C."/>
            <person name="Tomsovsky M."/>
            <person name="Tulloss R.E."/>
            <person name="Uehling J."/>
            <person name="Grigoriev I.V."/>
            <person name="Vagvolgyi C."/>
            <person name="Papp T."/>
            <person name="Martin F.M."/>
            <person name="Miettinen O."/>
            <person name="Hibbett D.S."/>
            <person name="Nagy L.G."/>
        </authorList>
    </citation>
    <scope>NUCLEOTIDE SEQUENCE [LARGE SCALE GENOMIC DNA]</scope>
    <source>
        <strain evidence="1 2">CBS 121175</strain>
    </source>
</reference>
<gene>
    <name evidence="1" type="ORF">FA15DRAFT_605543</name>
</gene>
<dbReference type="AlphaFoldDB" id="A0A5C3KC48"/>
<protein>
    <submittedName>
        <fullName evidence="1">Uncharacterized protein</fullName>
    </submittedName>
</protein>
<proteinExistence type="predicted"/>
<feature type="non-terminal residue" evidence="1">
    <location>
        <position position="1"/>
    </location>
</feature>
<evidence type="ECO:0000313" key="1">
    <source>
        <dbReference type="EMBL" id="TFK17223.1"/>
    </source>
</evidence>
<organism evidence="1 2">
    <name type="scientific">Coprinopsis marcescibilis</name>
    <name type="common">Agaric fungus</name>
    <name type="synonym">Psathyrella marcescibilis</name>
    <dbReference type="NCBI Taxonomy" id="230819"/>
    <lineage>
        <taxon>Eukaryota</taxon>
        <taxon>Fungi</taxon>
        <taxon>Dikarya</taxon>
        <taxon>Basidiomycota</taxon>
        <taxon>Agaricomycotina</taxon>
        <taxon>Agaricomycetes</taxon>
        <taxon>Agaricomycetidae</taxon>
        <taxon>Agaricales</taxon>
        <taxon>Agaricineae</taxon>
        <taxon>Psathyrellaceae</taxon>
        <taxon>Coprinopsis</taxon>
    </lineage>
</organism>
<dbReference type="OrthoDB" id="3048892at2759"/>
<dbReference type="STRING" id="230819.A0A5C3KC48"/>
<evidence type="ECO:0000313" key="2">
    <source>
        <dbReference type="Proteomes" id="UP000307440"/>
    </source>
</evidence>